<dbReference type="OrthoDB" id="2187549at2759"/>
<organism evidence="1 2">
    <name type="scientific">Puccinia sorghi</name>
    <dbReference type="NCBI Taxonomy" id="27349"/>
    <lineage>
        <taxon>Eukaryota</taxon>
        <taxon>Fungi</taxon>
        <taxon>Dikarya</taxon>
        <taxon>Basidiomycota</taxon>
        <taxon>Pucciniomycotina</taxon>
        <taxon>Pucciniomycetes</taxon>
        <taxon>Pucciniales</taxon>
        <taxon>Pucciniaceae</taxon>
        <taxon>Puccinia</taxon>
    </lineage>
</organism>
<comment type="caution">
    <text evidence="1">The sequence shown here is derived from an EMBL/GenBank/DDBJ whole genome shotgun (WGS) entry which is preliminary data.</text>
</comment>
<dbReference type="InterPro" id="IPR039127">
    <property type="entry name" value="Trm112"/>
</dbReference>
<dbReference type="AlphaFoldDB" id="A0A0L6U8A8"/>
<keyword evidence="2" id="KW-1185">Reference proteome</keyword>
<evidence type="ECO:0000313" key="2">
    <source>
        <dbReference type="Proteomes" id="UP000037035"/>
    </source>
</evidence>
<dbReference type="EMBL" id="LAVV01014415">
    <property type="protein sequence ID" value="KNZ44779.1"/>
    <property type="molecule type" value="Genomic_DNA"/>
</dbReference>
<dbReference type="Proteomes" id="UP000037035">
    <property type="component" value="Unassembled WGS sequence"/>
</dbReference>
<dbReference type="GO" id="GO:0046982">
    <property type="term" value="F:protein heterodimerization activity"/>
    <property type="evidence" value="ECO:0007669"/>
    <property type="project" value="InterPro"/>
</dbReference>
<accession>A0A0L6U8A8</accession>
<dbReference type="PANTHER" id="PTHR12773">
    <property type="entry name" value="UPF0315 PROTEIN-RELATED"/>
    <property type="match status" value="1"/>
</dbReference>
<dbReference type="GO" id="GO:0070476">
    <property type="term" value="P:rRNA (guanine-N7)-methylation"/>
    <property type="evidence" value="ECO:0007669"/>
    <property type="project" value="TreeGrafter"/>
</dbReference>
<dbReference type="GO" id="GO:0030488">
    <property type="term" value="P:tRNA methylation"/>
    <property type="evidence" value="ECO:0007669"/>
    <property type="project" value="TreeGrafter"/>
</dbReference>
<evidence type="ECO:0000313" key="1">
    <source>
        <dbReference type="EMBL" id="KNZ44779.1"/>
    </source>
</evidence>
<proteinExistence type="predicted"/>
<dbReference type="Gene3D" id="2.20.25.10">
    <property type="match status" value="1"/>
</dbReference>
<dbReference type="PANTHER" id="PTHR12773:SF0">
    <property type="entry name" value="MULTIFUNCTIONAL METHYLTRANSFERASE SUBUNIT TRM112-LIKE PROTEIN"/>
    <property type="match status" value="1"/>
</dbReference>
<sequence>MVRLITHNLLACNAKTCSAPTNFPLRFEQVQRVEIKEAELNKEFIKGFLNKLDFDALLYASRALGDAALPDSFPLESFQNPDGISDEVFAALHHALLEVDPCPGGKHGLSFVRPHLCHQGRHPKYGLLTDLAFFLTSFLAASRARNQVVKSTPDSFDTVPFSTRPFGNSFFYPYFYTPYQIPFLSMNF</sequence>
<dbReference type="VEuPathDB" id="FungiDB:VP01_882g3"/>
<name>A0A0L6U8A8_9BASI</name>
<protein>
    <submittedName>
        <fullName evidence="1">Uncharacterized protein</fullName>
    </submittedName>
</protein>
<dbReference type="STRING" id="27349.A0A0L6U8A8"/>
<gene>
    <name evidence="1" type="ORF">VP01_882g3</name>
</gene>
<reference evidence="1 2" key="1">
    <citation type="submission" date="2015-08" db="EMBL/GenBank/DDBJ databases">
        <title>Next Generation Sequencing and Analysis of the Genome of Puccinia sorghi L Schw, the Causal Agent of Maize Common Rust.</title>
        <authorList>
            <person name="Rochi L."/>
            <person name="Burguener G."/>
            <person name="Darino M."/>
            <person name="Turjanski A."/>
            <person name="Kreff E."/>
            <person name="Dieguez M.J."/>
            <person name="Sacco F."/>
        </authorList>
    </citation>
    <scope>NUCLEOTIDE SEQUENCE [LARGE SCALE GENOMIC DNA]</scope>
    <source>
        <strain evidence="1 2">RO10H11247</strain>
    </source>
</reference>